<gene>
    <name evidence="3" type="ORF">O9G_001732</name>
</gene>
<evidence type="ECO:0008006" key="5">
    <source>
        <dbReference type="Google" id="ProtNLM"/>
    </source>
</evidence>
<dbReference type="OrthoDB" id="5557245at2759"/>
<evidence type="ECO:0000256" key="1">
    <source>
        <dbReference type="ARBA" id="ARBA00022614"/>
    </source>
</evidence>
<dbReference type="Pfam" id="PF13855">
    <property type="entry name" value="LRR_8"/>
    <property type="match status" value="1"/>
</dbReference>
<dbReference type="InterPro" id="IPR050216">
    <property type="entry name" value="LRR_domain-containing"/>
</dbReference>
<evidence type="ECO:0000313" key="4">
    <source>
        <dbReference type="Proteomes" id="UP000030755"/>
    </source>
</evidence>
<dbReference type="PANTHER" id="PTHR48051">
    <property type="match status" value="1"/>
</dbReference>
<dbReference type="GO" id="GO:0005737">
    <property type="term" value="C:cytoplasm"/>
    <property type="evidence" value="ECO:0007669"/>
    <property type="project" value="TreeGrafter"/>
</dbReference>
<proteinExistence type="predicted"/>
<dbReference type="Gene3D" id="3.80.10.10">
    <property type="entry name" value="Ribonuclease Inhibitor"/>
    <property type="match status" value="1"/>
</dbReference>
<dbReference type="InterPro" id="IPR003591">
    <property type="entry name" value="Leu-rich_rpt_typical-subtyp"/>
</dbReference>
<name>A0A075AT19_ROZAC</name>
<keyword evidence="4" id="KW-1185">Reference proteome</keyword>
<keyword evidence="1" id="KW-0433">Leucine-rich repeat</keyword>
<dbReference type="SUPFAM" id="SSF52058">
    <property type="entry name" value="L domain-like"/>
    <property type="match status" value="1"/>
</dbReference>
<evidence type="ECO:0000313" key="3">
    <source>
        <dbReference type="EMBL" id="EPZ33320.1"/>
    </source>
</evidence>
<protein>
    <recommendedName>
        <fullName evidence="5">L domain-like protein</fullName>
    </recommendedName>
</protein>
<keyword evidence="2" id="KW-0677">Repeat</keyword>
<sequence length="315" mass="36362">MNKLKSIFTGHSRKKEKNENGRVIDFSFKKLFEYPYDSIIVIEPEEIGTLKLDHNFITTLPQDILDLRKLHSIFLKFIDLSSNKLRDLSDCGFEHLDFLTSLNLTNNQLESVPLSLFKCHKLKHLGLAHNLLKRIPEEIVNLCNLEMLTLNDNNILEISKCLRSLRRLESITLYGNKFNEALQFVYLPQSLKYCVTSVPFSDTFNPCSEFLNSLDLRDAHKNSLEKSLSNLSISDESLENVCSIPPPISKHAADFCTSPTKSPNVCQLCGDYIYPENEMSEELNKIEQIENSEMQDSQEKWHKFCYEVWNTSINV</sequence>
<dbReference type="SMART" id="SM00369">
    <property type="entry name" value="LRR_TYP"/>
    <property type="match status" value="5"/>
</dbReference>
<dbReference type="InterPro" id="IPR032675">
    <property type="entry name" value="LRR_dom_sf"/>
</dbReference>
<organism evidence="3 4">
    <name type="scientific">Rozella allomycis (strain CSF55)</name>
    <dbReference type="NCBI Taxonomy" id="988480"/>
    <lineage>
        <taxon>Eukaryota</taxon>
        <taxon>Fungi</taxon>
        <taxon>Fungi incertae sedis</taxon>
        <taxon>Cryptomycota</taxon>
        <taxon>Cryptomycota incertae sedis</taxon>
        <taxon>Rozella</taxon>
    </lineage>
</organism>
<dbReference type="PROSITE" id="PS51450">
    <property type="entry name" value="LRR"/>
    <property type="match status" value="2"/>
</dbReference>
<accession>A0A075AT19</accession>
<dbReference type="STRING" id="988480.A0A075AT19"/>
<dbReference type="EMBL" id="KE561067">
    <property type="protein sequence ID" value="EPZ33320.1"/>
    <property type="molecule type" value="Genomic_DNA"/>
</dbReference>
<dbReference type="HOGENOM" id="CLU_883259_0_0_1"/>
<dbReference type="InterPro" id="IPR001611">
    <property type="entry name" value="Leu-rich_rpt"/>
</dbReference>
<dbReference type="PANTHER" id="PTHR48051:SF1">
    <property type="entry name" value="RAS SUPPRESSOR PROTEIN 1"/>
    <property type="match status" value="1"/>
</dbReference>
<dbReference type="Proteomes" id="UP000030755">
    <property type="component" value="Unassembled WGS sequence"/>
</dbReference>
<reference evidence="3 4" key="1">
    <citation type="journal article" date="2013" name="Curr. Biol.">
        <title>Shared signatures of parasitism and phylogenomics unite Cryptomycota and microsporidia.</title>
        <authorList>
            <person name="James T.Y."/>
            <person name="Pelin A."/>
            <person name="Bonen L."/>
            <person name="Ahrendt S."/>
            <person name="Sain D."/>
            <person name="Corradi N."/>
            <person name="Stajich J.E."/>
        </authorList>
    </citation>
    <scope>NUCLEOTIDE SEQUENCE [LARGE SCALE GENOMIC DNA]</scope>
    <source>
        <strain evidence="3 4">CSF55</strain>
    </source>
</reference>
<evidence type="ECO:0000256" key="2">
    <source>
        <dbReference type="ARBA" id="ARBA00022737"/>
    </source>
</evidence>
<dbReference type="AlphaFoldDB" id="A0A075AT19"/>